<protein>
    <submittedName>
        <fullName evidence="3">EamA family transporter</fullName>
    </submittedName>
</protein>
<evidence type="ECO:0000256" key="1">
    <source>
        <dbReference type="SAM" id="Phobius"/>
    </source>
</evidence>
<feature type="transmembrane region" description="Helical" evidence="1">
    <location>
        <begin position="149"/>
        <end position="169"/>
    </location>
</feature>
<dbReference type="AlphaFoldDB" id="A0AAF1K3W5"/>
<feature type="transmembrane region" description="Helical" evidence="1">
    <location>
        <begin position="209"/>
        <end position="232"/>
    </location>
</feature>
<dbReference type="PANTHER" id="PTHR22911:SF103">
    <property type="entry name" value="BLR2811 PROTEIN"/>
    <property type="match status" value="1"/>
</dbReference>
<reference evidence="3" key="1">
    <citation type="submission" date="2020-01" db="EMBL/GenBank/DDBJ databases">
        <authorList>
            <person name="Rat A."/>
        </authorList>
    </citation>
    <scope>NUCLEOTIDE SEQUENCE</scope>
    <source>
        <strain evidence="3">LMG 28251</strain>
    </source>
</reference>
<keyword evidence="1" id="KW-0812">Transmembrane</keyword>
<proteinExistence type="predicted"/>
<keyword evidence="4" id="KW-1185">Reference proteome</keyword>
<organism evidence="3 4">
    <name type="scientific">Plastoroseomonas arctica</name>
    <dbReference type="NCBI Taxonomy" id="1509237"/>
    <lineage>
        <taxon>Bacteria</taxon>
        <taxon>Pseudomonadati</taxon>
        <taxon>Pseudomonadota</taxon>
        <taxon>Alphaproteobacteria</taxon>
        <taxon>Acetobacterales</taxon>
        <taxon>Acetobacteraceae</taxon>
        <taxon>Plastoroseomonas</taxon>
    </lineage>
</organism>
<feature type="transmembrane region" description="Helical" evidence="1">
    <location>
        <begin position="35"/>
        <end position="56"/>
    </location>
</feature>
<name>A0AAF1K3W5_9PROT</name>
<feature type="transmembrane region" description="Helical" evidence="1">
    <location>
        <begin position="127"/>
        <end position="143"/>
    </location>
</feature>
<keyword evidence="1" id="KW-0472">Membrane</keyword>
<dbReference type="PANTHER" id="PTHR22911">
    <property type="entry name" value="ACYL-MALONYL CONDENSING ENZYME-RELATED"/>
    <property type="match status" value="1"/>
</dbReference>
<sequence length="300" mass="31409">MSQSRLAILLILLCNALYAVGYALARLLSDSLDPLQITFLRYALVLGGAFTLSLAGRHPVGAWRRALVPARPWAQRAAAAMLVVSTAVAVWGYALVPVTEAAALGFTAPILTVAMGMVVLHERVSAIRWVAVLCGFAGMLLVLRPDGALFRWAALVPVAAAMMYALYQVMARDIRGVADSVGMTVQGGLVGTILLTPLAALVWRMPDAATAGLVLMFVAAQTGGLLALAAAVRRAEVSALAPWHYARLFFALAMDAALFGRMPDSLALAGCGLIAAGGLLLLWRGGGMPARVHLPGRAGE</sequence>
<gene>
    <name evidence="3" type="ORF">GXW79_09620</name>
</gene>
<dbReference type="Proteomes" id="UP001196068">
    <property type="component" value="Unassembled WGS sequence"/>
</dbReference>
<evidence type="ECO:0000313" key="3">
    <source>
        <dbReference type="EMBL" id="MBR0655340.1"/>
    </source>
</evidence>
<dbReference type="SUPFAM" id="SSF103481">
    <property type="entry name" value="Multidrug resistance efflux transporter EmrE"/>
    <property type="match status" value="2"/>
</dbReference>
<dbReference type="RefSeq" id="WP_211874176.1">
    <property type="nucleotide sequence ID" value="NZ_JAAEDH010000009.1"/>
</dbReference>
<evidence type="ECO:0000259" key="2">
    <source>
        <dbReference type="Pfam" id="PF00892"/>
    </source>
</evidence>
<dbReference type="EMBL" id="JAAEDH010000009">
    <property type="protein sequence ID" value="MBR0655340.1"/>
    <property type="molecule type" value="Genomic_DNA"/>
</dbReference>
<dbReference type="Pfam" id="PF00892">
    <property type="entry name" value="EamA"/>
    <property type="match status" value="1"/>
</dbReference>
<feature type="transmembrane region" description="Helical" evidence="1">
    <location>
        <begin position="266"/>
        <end position="283"/>
    </location>
</feature>
<feature type="transmembrane region" description="Helical" evidence="1">
    <location>
        <begin position="181"/>
        <end position="203"/>
    </location>
</feature>
<dbReference type="InterPro" id="IPR000620">
    <property type="entry name" value="EamA_dom"/>
</dbReference>
<evidence type="ECO:0000313" key="4">
    <source>
        <dbReference type="Proteomes" id="UP001196068"/>
    </source>
</evidence>
<dbReference type="InterPro" id="IPR037185">
    <property type="entry name" value="EmrE-like"/>
</dbReference>
<comment type="caution">
    <text evidence="3">The sequence shown here is derived from an EMBL/GenBank/DDBJ whole genome shotgun (WGS) entry which is preliminary data.</text>
</comment>
<dbReference type="GO" id="GO:0016020">
    <property type="term" value="C:membrane"/>
    <property type="evidence" value="ECO:0007669"/>
    <property type="project" value="InterPro"/>
</dbReference>
<feature type="domain" description="EamA" evidence="2">
    <location>
        <begin position="6"/>
        <end position="143"/>
    </location>
</feature>
<feature type="transmembrane region" description="Helical" evidence="1">
    <location>
        <begin position="77"/>
        <end position="96"/>
    </location>
</feature>
<reference evidence="3" key="2">
    <citation type="journal article" date="2021" name="Syst. Appl. Microbiol.">
        <title>Roseomonas hellenica sp. nov., isolated from roots of wild-growing Alkanna tinctoria.</title>
        <authorList>
            <person name="Rat A."/>
            <person name="Naranjo H.D."/>
            <person name="Lebbe L."/>
            <person name="Cnockaert M."/>
            <person name="Krigas N."/>
            <person name="Grigoriadou K."/>
            <person name="Maloupa E."/>
            <person name="Willems A."/>
        </authorList>
    </citation>
    <scope>NUCLEOTIDE SEQUENCE</scope>
    <source>
        <strain evidence="3">LMG 28251</strain>
    </source>
</reference>
<accession>A0AAF1K3W5</accession>
<keyword evidence="1" id="KW-1133">Transmembrane helix</keyword>